<reference evidence="1" key="1">
    <citation type="submission" date="2021-06" db="EMBL/GenBank/DDBJ databases">
        <authorList>
            <person name="Kallberg Y."/>
            <person name="Tangrot J."/>
            <person name="Rosling A."/>
        </authorList>
    </citation>
    <scope>NUCLEOTIDE SEQUENCE</scope>
    <source>
        <strain evidence="1">AU212A</strain>
    </source>
</reference>
<evidence type="ECO:0000313" key="2">
    <source>
        <dbReference type="Proteomes" id="UP000789860"/>
    </source>
</evidence>
<proteinExistence type="predicted"/>
<evidence type="ECO:0000313" key="1">
    <source>
        <dbReference type="EMBL" id="CAG8710116.1"/>
    </source>
</evidence>
<dbReference type="Proteomes" id="UP000789860">
    <property type="component" value="Unassembled WGS sequence"/>
</dbReference>
<comment type="caution">
    <text evidence="1">The sequence shown here is derived from an EMBL/GenBank/DDBJ whole genome shotgun (WGS) entry which is preliminary data.</text>
</comment>
<name>A0ACA9PNX9_9GLOM</name>
<dbReference type="EMBL" id="CAJVPM010042813">
    <property type="protein sequence ID" value="CAG8710116.1"/>
    <property type="molecule type" value="Genomic_DNA"/>
</dbReference>
<accession>A0ACA9PNX9</accession>
<organism evidence="1 2">
    <name type="scientific">Scutellospora calospora</name>
    <dbReference type="NCBI Taxonomy" id="85575"/>
    <lineage>
        <taxon>Eukaryota</taxon>
        <taxon>Fungi</taxon>
        <taxon>Fungi incertae sedis</taxon>
        <taxon>Mucoromycota</taxon>
        <taxon>Glomeromycotina</taxon>
        <taxon>Glomeromycetes</taxon>
        <taxon>Diversisporales</taxon>
        <taxon>Gigasporaceae</taxon>
        <taxon>Scutellospora</taxon>
    </lineage>
</organism>
<gene>
    <name evidence="1" type="ORF">SCALOS_LOCUS10833</name>
</gene>
<keyword evidence="2" id="KW-1185">Reference proteome</keyword>
<sequence length="79" mass="9213">MTNTCRSLECSICCDKTENTLNMTIRCTHKPSICQDCINKYVNIQLNQRNTLIKCLIDECDSVMEYQDVQRVVSQENFQ</sequence>
<protein>
    <submittedName>
        <fullName evidence="1">1749_t:CDS:1</fullName>
    </submittedName>
</protein>
<feature type="non-terminal residue" evidence="1">
    <location>
        <position position="79"/>
    </location>
</feature>